<dbReference type="Gene3D" id="2.90.10.10">
    <property type="entry name" value="Bulb-type lectin domain"/>
    <property type="match status" value="1"/>
</dbReference>
<evidence type="ECO:0000256" key="1">
    <source>
        <dbReference type="SAM" id="SignalP"/>
    </source>
</evidence>
<dbReference type="SUPFAM" id="SSF51110">
    <property type="entry name" value="alpha-D-mannose-specific plant lectins"/>
    <property type="match status" value="1"/>
</dbReference>
<dbReference type="RefSeq" id="WP_152838266.1">
    <property type="nucleotide sequence ID" value="NZ_WHUG01000004.1"/>
</dbReference>
<feature type="signal peptide" evidence="1">
    <location>
        <begin position="1"/>
        <end position="24"/>
    </location>
</feature>
<organism evidence="2 3">
    <name type="scientific">Rugamonas aquatica</name>
    <dbReference type="NCBI Taxonomy" id="2743357"/>
    <lineage>
        <taxon>Bacteria</taxon>
        <taxon>Pseudomonadati</taxon>
        <taxon>Pseudomonadota</taxon>
        <taxon>Betaproteobacteria</taxon>
        <taxon>Burkholderiales</taxon>
        <taxon>Oxalobacteraceae</taxon>
        <taxon>Telluria group</taxon>
        <taxon>Rugamonas</taxon>
    </lineage>
</organism>
<feature type="chain" id="PRO_5025609250" evidence="1">
    <location>
        <begin position="25"/>
        <end position="680"/>
    </location>
</feature>
<proteinExistence type="predicted"/>
<dbReference type="AlphaFoldDB" id="A0A6A7N1S9"/>
<sequence>MFFRESLRAAVTVVVLLQGASAFAQTDAQKLAVFDANFYLNKYPDLKAAFGNDAQAAQQHWLQNGLKEGRDASPAFSIGGYRARYSDLQRAFGYDFSALLRHWYDAGMKEKRDPRAVGTYMADPNMAPLDPNFYLANNSELPAAIGMNVPRLVEHWLTYGMPQGRAPNAAVAAKQVNLDTTFYADRYPDLKQAFGYDAVKLYNHWMNYGRVEGRSPNLSTYNLMLPAPRSANGLSVLRLGDYMKPGDYMISNNRRYILAFQTDANLVVYETDHPSKASDANRRWYQHPQSFDTKKKYFMVLQPDGHFCTYEGSSSADQGRYIGCVPDKAGGPIGRYFVALQDDGNLVVYKGQGPDDNRGWIWDRITTLPSKGFNFKSIVENVDNVVRAGAAAIVSASNEVAHTTVDVSNKVANTTTSVAVTVGREVEQGGQIVGREVVRNGEIVGYAVANAAVEAWNFLNSSCGAIGRKVFPIDAYFKGASTVANAVVKYGNTGGGHQLASAEQCFDWAQDGFYCAMPKELGKIVSQAGSMPGNVINLSTKIFNEAKSKDCLIAGASTVMAGALGMEMCAFTKVVVNDAKGAYACYAAAEAKGIMAKFIPGGKTNGFPSQTACTSAGQLALQVAEKVVTDDLSDQVKLAAKSGKSAALVAEQLMVVYSIAGQANSYQNIVDELHKLPECN</sequence>
<keyword evidence="3" id="KW-1185">Reference proteome</keyword>
<dbReference type="Proteomes" id="UP000440498">
    <property type="component" value="Unassembled WGS sequence"/>
</dbReference>
<dbReference type="InterPro" id="IPR036426">
    <property type="entry name" value="Bulb-type_lectin_dom_sf"/>
</dbReference>
<evidence type="ECO:0000313" key="2">
    <source>
        <dbReference type="EMBL" id="MQA38947.1"/>
    </source>
</evidence>
<accession>A0A6A7N1S9</accession>
<comment type="caution">
    <text evidence="2">The sequence shown here is derived from an EMBL/GenBank/DDBJ whole genome shotgun (WGS) entry which is preliminary data.</text>
</comment>
<reference evidence="2 3" key="1">
    <citation type="submission" date="2019-10" db="EMBL/GenBank/DDBJ databases">
        <title>Two novel species isolated from a subtropical stream in China.</title>
        <authorList>
            <person name="Lu H."/>
        </authorList>
    </citation>
    <scope>NUCLEOTIDE SEQUENCE [LARGE SCALE GENOMIC DNA]</scope>
    <source>
        <strain evidence="2 3">FT29W</strain>
    </source>
</reference>
<evidence type="ECO:0000313" key="3">
    <source>
        <dbReference type="Proteomes" id="UP000440498"/>
    </source>
</evidence>
<gene>
    <name evidence="2" type="ORF">GEV02_12345</name>
</gene>
<dbReference type="EMBL" id="WHUG01000004">
    <property type="protein sequence ID" value="MQA38947.1"/>
    <property type="molecule type" value="Genomic_DNA"/>
</dbReference>
<keyword evidence="1" id="KW-0732">Signal</keyword>
<protein>
    <submittedName>
        <fullName evidence="2">Uncharacterized protein</fullName>
    </submittedName>
</protein>
<name>A0A6A7N1S9_9BURK</name>